<evidence type="ECO:0000313" key="2">
    <source>
        <dbReference type="Proteomes" id="UP000309038"/>
    </source>
</evidence>
<sequence>MEHSHDPFTTRKKFDMLSGPTSQVRRDVSDVLISSFTETTTFLTFSTFLDISTFLAVTLGPSREVFTTTITTTTAAETFWTTTQVLIVFTTITPTLTPTLLTPTISAHNTVVTVPTTQVTATTIQAFPLTTAVSSTHTLTNTHRSPLANDYALYGI</sequence>
<dbReference type="AlphaFoldDB" id="A0A4S4KA17"/>
<gene>
    <name evidence="1" type="ORF">EW026_g7066</name>
</gene>
<accession>A0A4S4KA17</accession>
<name>A0A4S4KA17_9APHY</name>
<dbReference type="EMBL" id="SGPJ01000453">
    <property type="protein sequence ID" value="THG94400.1"/>
    <property type="molecule type" value="Genomic_DNA"/>
</dbReference>
<keyword evidence="2" id="KW-1185">Reference proteome</keyword>
<protein>
    <submittedName>
        <fullName evidence="1">Uncharacterized protein</fullName>
    </submittedName>
</protein>
<organism evidence="1 2">
    <name type="scientific">Hermanssonia centrifuga</name>
    <dbReference type="NCBI Taxonomy" id="98765"/>
    <lineage>
        <taxon>Eukaryota</taxon>
        <taxon>Fungi</taxon>
        <taxon>Dikarya</taxon>
        <taxon>Basidiomycota</taxon>
        <taxon>Agaricomycotina</taxon>
        <taxon>Agaricomycetes</taxon>
        <taxon>Polyporales</taxon>
        <taxon>Meruliaceae</taxon>
        <taxon>Hermanssonia</taxon>
    </lineage>
</organism>
<proteinExistence type="predicted"/>
<dbReference type="Proteomes" id="UP000309038">
    <property type="component" value="Unassembled WGS sequence"/>
</dbReference>
<reference evidence="1 2" key="1">
    <citation type="submission" date="2019-02" db="EMBL/GenBank/DDBJ databases">
        <title>Genome sequencing of the rare red list fungi Phlebia centrifuga.</title>
        <authorList>
            <person name="Buettner E."/>
            <person name="Kellner H."/>
        </authorList>
    </citation>
    <scope>NUCLEOTIDE SEQUENCE [LARGE SCALE GENOMIC DNA]</scope>
    <source>
        <strain evidence="1 2">DSM 108282</strain>
    </source>
</reference>
<comment type="caution">
    <text evidence="1">The sequence shown here is derived from an EMBL/GenBank/DDBJ whole genome shotgun (WGS) entry which is preliminary data.</text>
</comment>
<evidence type="ECO:0000313" key="1">
    <source>
        <dbReference type="EMBL" id="THG94400.1"/>
    </source>
</evidence>